<evidence type="ECO:0000313" key="1">
    <source>
        <dbReference type="EMBL" id="EKM50010.1"/>
    </source>
</evidence>
<gene>
    <name evidence="1" type="ORF">PHACADRAFT_200861</name>
</gene>
<dbReference type="OrthoDB" id="3238385at2759"/>
<dbReference type="GO" id="GO:0017025">
    <property type="term" value="F:TBP-class protein binding"/>
    <property type="evidence" value="ECO:0007669"/>
    <property type="project" value="InterPro"/>
</dbReference>
<dbReference type="EMBL" id="JH930479">
    <property type="protein sequence ID" value="EKM50010.1"/>
    <property type="molecule type" value="Genomic_DNA"/>
</dbReference>
<protein>
    <submittedName>
        <fullName evidence="1">Uncharacterized protein</fullName>
    </submittedName>
</protein>
<dbReference type="InParanoid" id="K5VT93"/>
<accession>K5VT93</accession>
<dbReference type="PANTHER" id="PTHR36498">
    <property type="entry name" value="TATA-BINDING PROTEIN-ASSOCIATED FACTOR 172"/>
    <property type="match status" value="1"/>
</dbReference>
<proteinExistence type="predicted"/>
<dbReference type="STRING" id="650164.K5VT93"/>
<dbReference type="HOGENOM" id="CLU_1434908_0_0_1"/>
<dbReference type="GeneID" id="18911539"/>
<reference evidence="1 2" key="1">
    <citation type="journal article" date="2012" name="BMC Genomics">
        <title>Comparative genomics of the white-rot fungi, Phanerochaete carnosa and P. chrysosporium, to elucidate the genetic basis of the distinct wood types they colonize.</title>
        <authorList>
            <person name="Suzuki H."/>
            <person name="MacDonald J."/>
            <person name="Syed K."/>
            <person name="Salamov A."/>
            <person name="Hori C."/>
            <person name="Aerts A."/>
            <person name="Henrissat B."/>
            <person name="Wiebenga A."/>
            <person name="vanKuyk P.A."/>
            <person name="Barry K."/>
            <person name="Lindquist E."/>
            <person name="LaButti K."/>
            <person name="Lapidus A."/>
            <person name="Lucas S."/>
            <person name="Coutinho P."/>
            <person name="Gong Y."/>
            <person name="Samejima M."/>
            <person name="Mahadevan R."/>
            <person name="Abou-Zaid M."/>
            <person name="de Vries R.P."/>
            <person name="Igarashi K."/>
            <person name="Yadav J.S."/>
            <person name="Grigoriev I.V."/>
            <person name="Master E.R."/>
        </authorList>
    </citation>
    <scope>NUCLEOTIDE SEQUENCE [LARGE SCALE GENOMIC DNA]</scope>
    <source>
        <strain evidence="1 2">HHB-10118-sp</strain>
    </source>
</reference>
<dbReference type="Proteomes" id="UP000008370">
    <property type="component" value="Unassembled WGS sequence"/>
</dbReference>
<name>K5VT93_PHACS</name>
<dbReference type="AlphaFoldDB" id="K5VT93"/>
<dbReference type="GO" id="GO:0003677">
    <property type="term" value="F:DNA binding"/>
    <property type="evidence" value="ECO:0007669"/>
    <property type="project" value="InterPro"/>
</dbReference>
<evidence type="ECO:0000313" key="2">
    <source>
        <dbReference type="Proteomes" id="UP000008370"/>
    </source>
</evidence>
<dbReference type="KEGG" id="pco:PHACADRAFT_200861"/>
<sequence length="189" mass="21568">MSRFARQSPRLKWNKRTQLAAEPLGASVGVLWTLTTIRTWTSRDSRDIPGLSWEESEIAHEKWHNGLIFKFLYVLILDRFSDFVVNQVVALRSTLRFHAIPLEMIRQDFPIGQKPATDTQRCRQSGKGDAWEVCHTGLLGMKYEVTVHSDFVAAGGEKEVLRGIVDAAVSRLGDWDGDFALPQRRVYPR</sequence>
<keyword evidence="2" id="KW-1185">Reference proteome</keyword>
<dbReference type="RefSeq" id="XP_007401206.1">
    <property type="nucleotide sequence ID" value="XM_007401144.1"/>
</dbReference>
<dbReference type="InterPro" id="IPR044972">
    <property type="entry name" value="Mot1"/>
</dbReference>
<dbReference type="PANTHER" id="PTHR36498:SF1">
    <property type="entry name" value="TATA-BINDING PROTEIN-ASSOCIATED FACTOR 172"/>
    <property type="match status" value="1"/>
</dbReference>
<dbReference type="GO" id="GO:0016887">
    <property type="term" value="F:ATP hydrolysis activity"/>
    <property type="evidence" value="ECO:0007669"/>
    <property type="project" value="InterPro"/>
</dbReference>
<organism evidence="1 2">
    <name type="scientific">Phanerochaete carnosa (strain HHB-10118-sp)</name>
    <name type="common">White-rot fungus</name>
    <name type="synonym">Peniophora carnosa</name>
    <dbReference type="NCBI Taxonomy" id="650164"/>
    <lineage>
        <taxon>Eukaryota</taxon>
        <taxon>Fungi</taxon>
        <taxon>Dikarya</taxon>
        <taxon>Basidiomycota</taxon>
        <taxon>Agaricomycotina</taxon>
        <taxon>Agaricomycetes</taxon>
        <taxon>Polyporales</taxon>
        <taxon>Phanerochaetaceae</taxon>
        <taxon>Phanerochaete</taxon>
    </lineage>
</organism>